<name>A0AAW1IX02_POPJA</name>
<keyword evidence="1" id="KW-1133">Transmembrane helix</keyword>
<keyword evidence="1" id="KW-0472">Membrane</keyword>
<evidence type="ECO:0000313" key="2">
    <source>
        <dbReference type="EMBL" id="KAK9694703.1"/>
    </source>
</evidence>
<dbReference type="Proteomes" id="UP001458880">
    <property type="component" value="Unassembled WGS sequence"/>
</dbReference>
<dbReference type="EMBL" id="JASPKY010000504">
    <property type="protein sequence ID" value="KAK9694703.1"/>
    <property type="molecule type" value="Genomic_DNA"/>
</dbReference>
<accession>A0AAW1IX02</accession>
<evidence type="ECO:0000256" key="1">
    <source>
        <dbReference type="SAM" id="Phobius"/>
    </source>
</evidence>
<organism evidence="2 3">
    <name type="scientific">Popillia japonica</name>
    <name type="common">Japanese beetle</name>
    <dbReference type="NCBI Taxonomy" id="7064"/>
    <lineage>
        <taxon>Eukaryota</taxon>
        <taxon>Metazoa</taxon>
        <taxon>Ecdysozoa</taxon>
        <taxon>Arthropoda</taxon>
        <taxon>Hexapoda</taxon>
        <taxon>Insecta</taxon>
        <taxon>Pterygota</taxon>
        <taxon>Neoptera</taxon>
        <taxon>Endopterygota</taxon>
        <taxon>Coleoptera</taxon>
        <taxon>Polyphaga</taxon>
        <taxon>Scarabaeiformia</taxon>
        <taxon>Scarabaeidae</taxon>
        <taxon>Rutelinae</taxon>
        <taxon>Popillia</taxon>
    </lineage>
</organism>
<evidence type="ECO:0000313" key="3">
    <source>
        <dbReference type="Proteomes" id="UP001458880"/>
    </source>
</evidence>
<protein>
    <submittedName>
        <fullName evidence="2">Uncharacterized protein</fullName>
    </submittedName>
</protein>
<sequence>MPLGCWEQVSATATPGYVGCGSGWGAIWAWPNAAHRNEVGCEVLFVLDLPVSVCFGSLWPNAAHRNEVGCEVLFVLDLPVSVCFGSLALYEMLFLYIAMVVST</sequence>
<keyword evidence="1" id="KW-0812">Transmembrane</keyword>
<dbReference type="AlphaFoldDB" id="A0AAW1IX02"/>
<proteinExistence type="predicted"/>
<reference evidence="2 3" key="1">
    <citation type="journal article" date="2024" name="BMC Genomics">
        <title>De novo assembly and annotation of Popillia japonica's genome with initial clues to its potential as an invasive pest.</title>
        <authorList>
            <person name="Cucini C."/>
            <person name="Boschi S."/>
            <person name="Funari R."/>
            <person name="Cardaioli E."/>
            <person name="Iannotti N."/>
            <person name="Marturano G."/>
            <person name="Paoli F."/>
            <person name="Bruttini M."/>
            <person name="Carapelli A."/>
            <person name="Frati F."/>
            <person name="Nardi F."/>
        </authorList>
    </citation>
    <scope>NUCLEOTIDE SEQUENCE [LARGE SCALE GENOMIC DNA]</scope>
    <source>
        <strain evidence="2">DMR45628</strain>
    </source>
</reference>
<feature type="transmembrane region" description="Helical" evidence="1">
    <location>
        <begin position="78"/>
        <end position="101"/>
    </location>
</feature>
<comment type="caution">
    <text evidence="2">The sequence shown here is derived from an EMBL/GenBank/DDBJ whole genome shotgun (WGS) entry which is preliminary data.</text>
</comment>
<gene>
    <name evidence="2" type="ORF">QE152_g33348</name>
</gene>
<keyword evidence="3" id="KW-1185">Reference proteome</keyword>